<dbReference type="AlphaFoldDB" id="A0A2X0IMI9"/>
<dbReference type="RefSeq" id="WP_111501850.1">
    <property type="nucleotide sequence ID" value="NZ_QKYN01000065.1"/>
</dbReference>
<keyword evidence="4 5" id="KW-0472">Membrane</keyword>
<dbReference type="GO" id="GO:0016020">
    <property type="term" value="C:membrane"/>
    <property type="evidence" value="ECO:0007669"/>
    <property type="project" value="UniProtKB-SubCell"/>
</dbReference>
<organism evidence="7 8">
    <name type="scientific">Streptacidiphilus pinicola</name>
    <dbReference type="NCBI Taxonomy" id="2219663"/>
    <lineage>
        <taxon>Bacteria</taxon>
        <taxon>Bacillati</taxon>
        <taxon>Actinomycetota</taxon>
        <taxon>Actinomycetes</taxon>
        <taxon>Kitasatosporales</taxon>
        <taxon>Streptomycetaceae</taxon>
        <taxon>Streptacidiphilus</taxon>
    </lineage>
</organism>
<feature type="transmembrane region" description="Helical" evidence="5">
    <location>
        <begin position="47"/>
        <end position="68"/>
    </location>
</feature>
<dbReference type="InterPro" id="IPR023408">
    <property type="entry name" value="MscS_beta-dom_sf"/>
</dbReference>
<dbReference type="PANTHER" id="PTHR30566">
    <property type="entry name" value="YNAI-RELATED MECHANOSENSITIVE ION CHANNEL"/>
    <property type="match status" value="1"/>
</dbReference>
<reference evidence="7 8" key="1">
    <citation type="submission" date="2018-06" db="EMBL/GenBank/DDBJ databases">
        <title>Streptacidiphilus pinicola sp. nov., isolated from pine grove soil.</title>
        <authorList>
            <person name="Roh S.G."/>
            <person name="Park S."/>
            <person name="Kim M.-K."/>
            <person name="Yun B.-R."/>
            <person name="Park J."/>
            <person name="Kim M.J."/>
            <person name="Kim Y.S."/>
            <person name="Kim S.B."/>
        </authorList>
    </citation>
    <scope>NUCLEOTIDE SEQUENCE [LARGE SCALE GENOMIC DNA]</scope>
    <source>
        <strain evidence="7 8">MMS16-CNU450</strain>
    </source>
</reference>
<gene>
    <name evidence="7" type="ORF">DN069_16870</name>
</gene>
<name>A0A2X0IMI9_9ACTN</name>
<evidence type="ECO:0000259" key="6">
    <source>
        <dbReference type="Pfam" id="PF00924"/>
    </source>
</evidence>
<evidence type="ECO:0000313" key="7">
    <source>
        <dbReference type="EMBL" id="RAG84541.1"/>
    </source>
</evidence>
<keyword evidence="2 5" id="KW-0812">Transmembrane</keyword>
<dbReference type="EMBL" id="QKYN01000065">
    <property type="protein sequence ID" value="RAG84541.1"/>
    <property type="molecule type" value="Genomic_DNA"/>
</dbReference>
<feature type="transmembrane region" description="Helical" evidence="5">
    <location>
        <begin position="6"/>
        <end position="26"/>
    </location>
</feature>
<feature type="transmembrane region" description="Helical" evidence="5">
    <location>
        <begin position="80"/>
        <end position="104"/>
    </location>
</feature>
<evidence type="ECO:0000256" key="5">
    <source>
        <dbReference type="SAM" id="Phobius"/>
    </source>
</evidence>
<dbReference type="InterPro" id="IPR006685">
    <property type="entry name" value="MscS_channel_2nd"/>
</dbReference>
<evidence type="ECO:0000313" key="8">
    <source>
        <dbReference type="Proteomes" id="UP000248889"/>
    </source>
</evidence>
<accession>A0A2X0IMI9</accession>
<protein>
    <submittedName>
        <fullName evidence="7">Mechanosensitive ion channel family protein</fullName>
    </submittedName>
</protein>
<keyword evidence="3 5" id="KW-1133">Transmembrane helix</keyword>
<dbReference type="Gene3D" id="2.30.30.60">
    <property type="match status" value="1"/>
</dbReference>
<evidence type="ECO:0000256" key="1">
    <source>
        <dbReference type="ARBA" id="ARBA00004370"/>
    </source>
</evidence>
<dbReference type="GO" id="GO:0055085">
    <property type="term" value="P:transmembrane transport"/>
    <property type="evidence" value="ECO:0007669"/>
    <property type="project" value="InterPro"/>
</dbReference>
<comment type="caution">
    <text evidence="7">The sequence shown here is derived from an EMBL/GenBank/DDBJ whole genome shotgun (WGS) entry which is preliminary data.</text>
</comment>
<evidence type="ECO:0000256" key="2">
    <source>
        <dbReference type="ARBA" id="ARBA00022692"/>
    </source>
</evidence>
<feature type="transmembrane region" description="Helical" evidence="5">
    <location>
        <begin position="125"/>
        <end position="146"/>
    </location>
</feature>
<dbReference type="InterPro" id="IPR010920">
    <property type="entry name" value="LSM_dom_sf"/>
</dbReference>
<dbReference type="Gene3D" id="1.10.287.1260">
    <property type="match status" value="1"/>
</dbReference>
<dbReference type="OrthoDB" id="9792218at2"/>
<dbReference type="PANTHER" id="PTHR30566:SF25">
    <property type="entry name" value="INNER MEMBRANE PROTEIN"/>
    <property type="match status" value="1"/>
</dbReference>
<proteinExistence type="predicted"/>
<dbReference type="Pfam" id="PF00924">
    <property type="entry name" value="MS_channel_2nd"/>
    <property type="match status" value="1"/>
</dbReference>
<keyword evidence="8" id="KW-1185">Reference proteome</keyword>
<evidence type="ECO:0000256" key="4">
    <source>
        <dbReference type="ARBA" id="ARBA00023136"/>
    </source>
</evidence>
<comment type="subcellular location">
    <subcellularLocation>
        <location evidence="1">Membrane</location>
    </subcellularLocation>
</comment>
<dbReference type="SUPFAM" id="SSF50182">
    <property type="entry name" value="Sm-like ribonucleoproteins"/>
    <property type="match status" value="1"/>
</dbReference>
<feature type="domain" description="Mechanosensitive ion channel MscS" evidence="6">
    <location>
        <begin position="174"/>
        <end position="240"/>
    </location>
</feature>
<evidence type="ECO:0000256" key="3">
    <source>
        <dbReference type="ARBA" id="ARBA00022989"/>
    </source>
</evidence>
<sequence length="337" mass="37203">MTVQLITVALTIGLTLLIGWLVDKALQRIAVRHPETTVWPLLRRCRIPLQLVVCLSLLLANAPLAQLFTSSAGDVRHGLLLALIASVGWLANRVLAAVLSAVFARYRELSDDPSRVQRVRTQVNLLRRATGALVALITVGAMLLTFPEMRAVGASLLASAGLIGVVAGIAAQSTLGNFFSGLVIAFGDLVRIGDTVVVEQQQGTVEEITLAYLVVRLWDQRRLVVPVSYFVSRPFENWTRTDTHTTGWVLLHLDHTTPVPELRAEFHRLLLDSKEWDGRDWSLVVFDTTPSTIVVRATMTARNPDDAYTLKCAAREHLLAWLRDHHPGALPRVRTGE</sequence>
<dbReference type="Proteomes" id="UP000248889">
    <property type="component" value="Unassembled WGS sequence"/>
</dbReference>